<keyword evidence="1 8" id="KW-0808">Transferase</keyword>
<feature type="compositionally biased region" description="Basic and acidic residues" evidence="5">
    <location>
        <begin position="433"/>
        <end position="442"/>
    </location>
</feature>
<dbReference type="GO" id="GO:0005524">
    <property type="term" value="F:ATP binding"/>
    <property type="evidence" value="ECO:0007669"/>
    <property type="project" value="UniProtKB-KW"/>
</dbReference>
<keyword evidence="6" id="KW-1133">Transmembrane helix</keyword>
<gene>
    <name evidence="8" type="primary">pkn5</name>
    <name evidence="8" type="ORF">CA13_32320</name>
</gene>
<keyword evidence="2" id="KW-0547">Nucleotide-binding</keyword>
<sequence>MAVALSEFWTRLVRSGFTDAAGCKHFAAKYAQASAGTPPADALSLAQYLVRSGELTEFQAKALLRTELKSLSIGPFLQTESVAPAPFSSWIRVQRRQKSIDKKRIGVLFRATAERLSGGRDQWLAAHAKVQAESLQSIELEQVQTGIIVFSELPSGQNLFEILANKPARSTQRVCRIGIAICDALAALHAVSLWHGAIRSDRVWITQSGQSLLLRDPSGPPTPPNAANRAAWLDTLASPLNYAAPEFATVATQCNAATDIYSLGGLLYELATGKPPHQAASDEERLSLHASEIPTLITEAVTKGESGDPLMRVLAYAMAKNPNARFESIQQFADALRVVESVTQTPATSKPATSKPATSKPATSKPATSKPATSKPVAKVVETDKQPVPPKNIPVVAPEPLPTPERRPEPTPVLEISAPPPRPPVVESPVTPSEREPVPREPVRRRKKKRTKAPLVLSFLGAAVLLLGITLLVRGPAEPTTTSSKNRPRPTVPDWVPPPTKRTVPREPETATLSTEVSGYTLVDDDRLLWAPPYRPGDAAPLSMLPPGPGILITVDLASLDSNSSSRELLDAFSPDLTNLLGKAAARAKVQVDEIERLTVALHKSTAAKLPVGWPEVSLAITLRQPKSLGSLIEAWDVSESRTPEGKTIYAGDAIDADAFYVPADVGTDITRFTLGTVARVREVAEMDGADIPLPRNMQSLWNATSQESLLAMLVTPNFLFSDAQGMLQDGAPRWLPSLKELLIPNVAAAMFTTSFDQGNLYAEVRLAPSGGISESSLKQSLEQSIENTPEWAEGFILDAVPDPSWRLLANRLPSMMRFAAAQTRYGIADQSAVCNVYLPDRAASQIGLASLFAMHTTETMQGSVAESPAKAVSLEELLSQKMSVSFDQESLEFGVNIIVDQFVESLPASVEMPPVRIVGSDLQKMGITQNQQIRDFSKIDLSFRRVLTDLLLGANPDKTATGSHDPKQSLIWVVVDDAENIGNKEILITTRQAAAGKYELPAEFVTP</sequence>
<evidence type="ECO:0000256" key="2">
    <source>
        <dbReference type="ARBA" id="ARBA00022741"/>
    </source>
</evidence>
<comment type="caution">
    <text evidence="8">The sequence shown here is derived from an EMBL/GenBank/DDBJ whole genome shotgun (WGS) entry which is preliminary data.</text>
</comment>
<dbReference type="Gene3D" id="1.10.510.10">
    <property type="entry name" value="Transferase(Phosphotransferase) domain 1"/>
    <property type="match status" value="1"/>
</dbReference>
<feature type="transmembrane region" description="Helical" evidence="6">
    <location>
        <begin position="453"/>
        <end position="473"/>
    </location>
</feature>
<evidence type="ECO:0000313" key="8">
    <source>
        <dbReference type="EMBL" id="TWT81779.1"/>
    </source>
</evidence>
<evidence type="ECO:0000256" key="5">
    <source>
        <dbReference type="SAM" id="MobiDB-lite"/>
    </source>
</evidence>
<evidence type="ECO:0000256" key="3">
    <source>
        <dbReference type="ARBA" id="ARBA00022777"/>
    </source>
</evidence>
<evidence type="ECO:0000256" key="6">
    <source>
        <dbReference type="SAM" id="Phobius"/>
    </source>
</evidence>
<dbReference type="EC" id="2.7.11.1" evidence="8"/>
<feature type="compositionally biased region" description="Polar residues" evidence="5">
    <location>
        <begin position="344"/>
        <end position="372"/>
    </location>
</feature>
<evidence type="ECO:0000256" key="4">
    <source>
        <dbReference type="ARBA" id="ARBA00022840"/>
    </source>
</evidence>
<dbReference type="InterPro" id="IPR000719">
    <property type="entry name" value="Prot_kinase_dom"/>
</dbReference>
<keyword evidence="3 8" id="KW-0418">Kinase</keyword>
<keyword evidence="9" id="KW-1185">Reference proteome</keyword>
<dbReference type="OrthoDB" id="229095at2"/>
<name>A0A5C5Z317_9BACT</name>
<keyword evidence="6" id="KW-0472">Membrane</keyword>
<dbReference type="Proteomes" id="UP000315010">
    <property type="component" value="Unassembled WGS sequence"/>
</dbReference>
<keyword evidence="6" id="KW-0812">Transmembrane</keyword>
<dbReference type="PANTHER" id="PTHR43289:SF6">
    <property type="entry name" value="SERINE_THREONINE-PROTEIN KINASE NEKL-3"/>
    <property type="match status" value="1"/>
</dbReference>
<feature type="region of interest" description="Disordered" evidence="5">
    <location>
        <begin position="344"/>
        <end position="450"/>
    </location>
</feature>
<dbReference type="InterPro" id="IPR011009">
    <property type="entry name" value="Kinase-like_dom_sf"/>
</dbReference>
<evidence type="ECO:0000259" key="7">
    <source>
        <dbReference type="PROSITE" id="PS50011"/>
    </source>
</evidence>
<dbReference type="GO" id="GO:0004674">
    <property type="term" value="F:protein serine/threonine kinase activity"/>
    <property type="evidence" value="ECO:0007669"/>
    <property type="project" value="UniProtKB-EC"/>
</dbReference>
<evidence type="ECO:0000313" key="9">
    <source>
        <dbReference type="Proteomes" id="UP000315010"/>
    </source>
</evidence>
<dbReference type="PROSITE" id="PS50011">
    <property type="entry name" value="PROTEIN_KINASE_DOM"/>
    <property type="match status" value="1"/>
</dbReference>
<reference evidence="8 9" key="1">
    <citation type="submission" date="2019-02" db="EMBL/GenBank/DDBJ databases">
        <title>Deep-cultivation of Planctomycetes and their phenomic and genomic characterization uncovers novel biology.</title>
        <authorList>
            <person name="Wiegand S."/>
            <person name="Jogler M."/>
            <person name="Boedeker C."/>
            <person name="Pinto D."/>
            <person name="Vollmers J."/>
            <person name="Rivas-Marin E."/>
            <person name="Kohn T."/>
            <person name="Peeters S.H."/>
            <person name="Heuer A."/>
            <person name="Rast P."/>
            <person name="Oberbeckmann S."/>
            <person name="Bunk B."/>
            <person name="Jeske O."/>
            <person name="Meyerdierks A."/>
            <person name="Storesund J.E."/>
            <person name="Kallscheuer N."/>
            <person name="Luecker S."/>
            <person name="Lage O.M."/>
            <person name="Pohl T."/>
            <person name="Merkel B.J."/>
            <person name="Hornburger P."/>
            <person name="Mueller R.-W."/>
            <person name="Bruemmer F."/>
            <person name="Labrenz M."/>
            <person name="Spormann A.M."/>
            <person name="Op Den Camp H."/>
            <person name="Overmann J."/>
            <person name="Amann R."/>
            <person name="Jetten M.S.M."/>
            <person name="Mascher T."/>
            <person name="Medema M.H."/>
            <person name="Devos D.P."/>
            <person name="Kaster A.-K."/>
            <person name="Ovreas L."/>
            <person name="Rohde M."/>
            <person name="Galperin M.Y."/>
            <person name="Jogler C."/>
        </authorList>
    </citation>
    <scope>NUCLEOTIDE SEQUENCE [LARGE SCALE GENOMIC DNA]</scope>
    <source>
        <strain evidence="8 9">CA13</strain>
    </source>
</reference>
<dbReference type="AlphaFoldDB" id="A0A5C5Z317"/>
<dbReference type="SMART" id="SM00220">
    <property type="entry name" value="S_TKc"/>
    <property type="match status" value="1"/>
</dbReference>
<evidence type="ECO:0000256" key="1">
    <source>
        <dbReference type="ARBA" id="ARBA00022679"/>
    </source>
</evidence>
<dbReference type="PANTHER" id="PTHR43289">
    <property type="entry name" value="MITOGEN-ACTIVATED PROTEIN KINASE KINASE KINASE 20-RELATED"/>
    <property type="match status" value="1"/>
</dbReference>
<feature type="compositionally biased region" description="Pro residues" evidence="5">
    <location>
        <begin position="387"/>
        <end position="403"/>
    </location>
</feature>
<feature type="region of interest" description="Disordered" evidence="5">
    <location>
        <begin position="477"/>
        <end position="510"/>
    </location>
</feature>
<proteinExistence type="predicted"/>
<dbReference type="Pfam" id="PF00069">
    <property type="entry name" value="Pkinase"/>
    <property type="match status" value="1"/>
</dbReference>
<dbReference type="EMBL" id="SJPJ01000001">
    <property type="protein sequence ID" value="TWT81779.1"/>
    <property type="molecule type" value="Genomic_DNA"/>
</dbReference>
<accession>A0A5C5Z317</accession>
<dbReference type="SUPFAM" id="SSF56112">
    <property type="entry name" value="Protein kinase-like (PK-like)"/>
    <property type="match status" value="1"/>
</dbReference>
<feature type="domain" description="Protein kinase" evidence="7">
    <location>
        <begin position="76"/>
        <end position="337"/>
    </location>
</feature>
<keyword evidence="4" id="KW-0067">ATP-binding</keyword>
<protein>
    <submittedName>
        <fullName evidence="8">Serine/threonine-protein kinase pkn5</fullName>
        <ecNumber evidence="8">2.7.11.1</ecNumber>
    </submittedName>
</protein>
<dbReference type="RefSeq" id="WP_146397891.1">
    <property type="nucleotide sequence ID" value="NZ_SJPJ01000001.1"/>
</dbReference>
<organism evidence="8 9">
    <name type="scientific">Novipirellula herctigrandis</name>
    <dbReference type="NCBI Taxonomy" id="2527986"/>
    <lineage>
        <taxon>Bacteria</taxon>
        <taxon>Pseudomonadati</taxon>
        <taxon>Planctomycetota</taxon>
        <taxon>Planctomycetia</taxon>
        <taxon>Pirellulales</taxon>
        <taxon>Pirellulaceae</taxon>
        <taxon>Novipirellula</taxon>
    </lineage>
</organism>